<keyword evidence="11 16" id="KW-0067">ATP-binding</keyword>
<keyword evidence="16" id="KW-0479">Metal-binding</keyword>
<evidence type="ECO:0000256" key="10">
    <source>
        <dbReference type="ARBA" id="ARBA00022777"/>
    </source>
</evidence>
<evidence type="ECO:0000256" key="11">
    <source>
        <dbReference type="ARBA" id="ARBA00022840"/>
    </source>
</evidence>
<comment type="function">
    <text evidence="16">Catalyzes the phosphorylation of pantothenate (Pan), the first step in CoA biosynthesis.</text>
</comment>
<dbReference type="InterPro" id="IPR043129">
    <property type="entry name" value="ATPase_NBD"/>
</dbReference>
<gene>
    <name evidence="16" type="primary">coaX</name>
    <name evidence="17" type="ORF">C7T94_04700</name>
</gene>
<comment type="similarity">
    <text evidence="14 16">Belongs to the type III pantothenate kinase family.</text>
</comment>
<evidence type="ECO:0000256" key="9">
    <source>
        <dbReference type="ARBA" id="ARBA00022741"/>
    </source>
</evidence>
<dbReference type="InterPro" id="IPR004619">
    <property type="entry name" value="Type_III_PanK"/>
</dbReference>
<comment type="caution">
    <text evidence="17">The sequence shown here is derived from an EMBL/GenBank/DDBJ whole genome shotgun (WGS) entry which is preliminary data.</text>
</comment>
<proteinExistence type="inferred from homology"/>
<sequence length="247" mass="26805">MVMFNLVVDVGNSKCKIGVFEGRKLADYRVLEKSDLPEIGRVANNFPLKAVIVSSVDENAEEIEQLIGKPGIVKHFHSGDTERVKNRYETPLTLGLDRWAAVIGAGAQFPGRNCLVIDAGTSITYDFLPASGVYTGGSISPGIAMRFSALNHFTGRLPLIEFDQALTTVPEGSNTINAIRNGVLQGTLHEVSGFISQYSGPHDELIVIMTGGDAPFLIANIKNTIFAPRIVHEPYLVLRGLNEVIEL</sequence>
<dbReference type="SUPFAM" id="SSF53067">
    <property type="entry name" value="Actin-like ATPase domain"/>
    <property type="match status" value="2"/>
</dbReference>
<evidence type="ECO:0000256" key="4">
    <source>
        <dbReference type="ARBA" id="ARBA00005225"/>
    </source>
</evidence>
<feature type="binding site" evidence="16">
    <location>
        <begin position="9"/>
        <end position="16"/>
    </location>
    <ligand>
        <name>ATP</name>
        <dbReference type="ChEBI" id="CHEBI:30616"/>
    </ligand>
</feature>
<dbReference type="PANTHER" id="PTHR34265">
    <property type="entry name" value="TYPE III PANTOTHENATE KINASE"/>
    <property type="match status" value="1"/>
</dbReference>
<evidence type="ECO:0000256" key="13">
    <source>
        <dbReference type="ARBA" id="ARBA00022993"/>
    </source>
</evidence>
<feature type="binding site" evidence="16">
    <location>
        <begin position="95"/>
        <end position="98"/>
    </location>
    <ligand>
        <name>substrate</name>
    </ligand>
</feature>
<dbReference type="NCBIfam" id="TIGR00671">
    <property type="entry name" value="baf"/>
    <property type="match status" value="1"/>
</dbReference>
<feature type="binding site" evidence="16">
    <location>
        <position position="121"/>
    </location>
    <ligand>
        <name>ATP</name>
        <dbReference type="ChEBI" id="CHEBI:30616"/>
    </ligand>
</feature>
<evidence type="ECO:0000256" key="3">
    <source>
        <dbReference type="ARBA" id="ARBA00004496"/>
    </source>
</evidence>
<dbReference type="CDD" id="cd24015">
    <property type="entry name" value="ASKHA_NBD_PanK-III"/>
    <property type="match status" value="1"/>
</dbReference>
<name>A0A2T3HNS2_9SPHI</name>
<keyword evidence="18" id="KW-1185">Reference proteome</keyword>
<dbReference type="Pfam" id="PF03309">
    <property type="entry name" value="Pan_kinase"/>
    <property type="match status" value="1"/>
</dbReference>
<dbReference type="AlphaFoldDB" id="A0A2T3HNS2"/>
<feature type="binding site" evidence="16">
    <location>
        <position position="175"/>
    </location>
    <ligand>
        <name>substrate</name>
    </ligand>
</feature>
<dbReference type="PANTHER" id="PTHR34265:SF1">
    <property type="entry name" value="TYPE III PANTOTHENATE KINASE"/>
    <property type="match status" value="1"/>
</dbReference>
<evidence type="ECO:0000256" key="2">
    <source>
        <dbReference type="ARBA" id="ARBA00001958"/>
    </source>
</evidence>
<keyword evidence="9 16" id="KW-0547">Nucleotide-binding</keyword>
<protein>
    <recommendedName>
        <fullName evidence="15 16">Type III pantothenate kinase</fullName>
        <ecNumber evidence="6 16">2.7.1.33</ecNumber>
    </recommendedName>
    <alternativeName>
        <fullName evidence="16">PanK-III</fullName>
    </alternativeName>
    <alternativeName>
        <fullName evidence="16">Pantothenic acid kinase</fullName>
    </alternativeName>
</protein>
<dbReference type="Proteomes" id="UP000240912">
    <property type="component" value="Unassembled WGS sequence"/>
</dbReference>
<accession>A0A2T3HNS2</accession>
<comment type="catalytic activity">
    <reaction evidence="1 16">
        <text>(R)-pantothenate + ATP = (R)-4'-phosphopantothenate + ADP + H(+)</text>
        <dbReference type="Rhea" id="RHEA:16373"/>
        <dbReference type="ChEBI" id="CHEBI:10986"/>
        <dbReference type="ChEBI" id="CHEBI:15378"/>
        <dbReference type="ChEBI" id="CHEBI:29032"/>
        <dbReference type="ChEBI" id="CHEBI:30616"/>
        <dbReference type="ChEBI" id="CHEBI:456216"/>
        <dbReference type="EC" id="2.7.1.33"/>
    </reaction>
</comment>
<dbReference type="GO" id="GO:0046872">
    <property type="term" value="F:metal ion binding"/>
    <property type="evidence" value="ECO:0007669"/>
    <property type="project" value="UniProtKB-KW"/>
</dbReference>
<feature type="binding site" evidence="16">
    <location>
        <position position="88"/>
    </location>
    <ligand>
        <name>substrate</name>
    </ligand>
</feature>
<evidence type="ECO:0000313" key="17">
    <source>
        <dbReference type="EMBL" id="PST84041.1"/>
    </source>
</evidence>
<dbReference type="GO" id="GO:0015937">
    <property type="term" value="P:coenzyme A biosynthetic process"/>
    <property type="evidence" value="ECO:0007669"/>
    <property type="project" value="UniProtKB-UniRule"/>
</dbReference>
<evidence type="ECO:0000256" key="1">
    <source>
        <dbReference type="ARBA" id="ARBA00001206"/>
    </source>
</evidence>
<dbReference type="EC" id="2.7.1.33" evidence="6 16"/>
<comment type="pathway">
    <text evidence="4 16">Cofactor biosynthesis; coenzyme A biosynthesis; CoA from (R)-pantothenate: step 1/5.</text>
</comment>
<evidence type="ECO:0000256" key="14">
    <source>
        <dbReference type="ARBA" id="ARBA00038036"/>
    </source>
</evidence>
<keyword evidence="12 16" id="KW-0630">Potassium</keyword>
<dbReference type="GO" id="GO:0005524">
    <property type="term" value="F:ATP binding"/>
    <property type="evidence" value="ECO:0007669"/>
    <property type="project" value="UniProtKB-UniRule"/>
</dbReference>
<evidence type="ECO:0000256" key="12">
    <source>
        <dbReference type="ARBA" id="ARBA00022958"/>
    </source>
</evidence>
<dbReference type="GO" id="GO:0004594">
    <property type="term" value="F:pantothenate kinase activity"/>
    <property type="evidence" value="ECO:0007669"/>
    <property type="project" value="UniProtKB-UniRule"/>
</dbReference>
<dbReference type="HAMAP" id="MF_01274">
    <property type="entry name" value="Pantothen_kinase_3"/>
    <property type="match status" value="1"/>
</dbReference>
<keyword evidence="8 16" id="KW-0808">Transferase</keyword>
<feature type="binding site" evidence="16">
    <location>
        <position position="118"/>
    </location>
    <ligand>
        <name>K(+)</name>
        <dbReference type="ChEBI" id="CHEBI:29103"/>
    </ligand>
</feature>
<evidence type="ECO:0000313" key="18">
    <source>
        <dbReference type="Proteomes" id="UP000240912"/>
    </source>
</evidence>
<dbReference type="OrthoDB" id="9804707at2"/>
<comment type="subcellular location">
    <subcellularLocation>
        <location evidence="3 16">Cytoplasm</location>
    </subcellularLocation>
</comment>
<keyword evidence="13 16" id="KW-0173">Coenzyme A biosynthesis</keyword>
<dbReference type="RefSeq" id="WP_107214067.1">
    <property type="nucleotide sequence ID" value="NZ_KZ686268.1"/>
</dbReference>
<evidence type="ECO:0000256" key="7">
    <source>
        <dbReference type="ARBA" id="ARBA00022490"/>
    </source>
</evidence>
<dbReference type="EMBL" id="PYLS01000004">
    <property type="protein sequence ID" value="PST84041.1"/>
    <property type="molecule type" value="Genomic_DNA"/>
</dbReference>
<dbReference type="Gene3D" id="3.30.420.40">
    <property type="match status" value="2"/>
</dbReference>
<organism evidence="17 18">
    <name type="scientific">Pedobacter yulinensis</name>
    <dbReference type="NCBI Taxonomy" id="2126353"/>
    <lineage>
        <taxon>Bacteria</taxon>
        <taxon>Pseudomonadati</taxon>
        <taxon>Bacteroidota</taxon>
        <taxon>Sphingobacteriia</taxon>
        <taxon>Sphingobacteriales</taxon>
        <taxon>Sphingobacteriaceae</taxon>
        <taxon>Pedobacter</taxon>
    </lineage>
</organism>
<evidence type="ECO:0000256" key="16">
    <source>
        <dbReference type="HAMAP-Rule" id="MF_01274"/>
    </source>
</evidence>
<dbReference type="UniPathway" id="UPA00241">
    <property type="reaction ID" value="UER00352"/>
</dbReference>
<dbReference type="GO" id="GO:0005737">
    <property type="term" value="C:cytoplasm"/>
    <property type="evidence" value="ECO:0007669"/>
    <property type="project" value="UniProtKB-SubCell"/>
</dbReference>
<keyword evidence="7 16" id="KW-0963">Cytoplasm</keyword>
<evidence type="ECO:0000256" key="6">
    <source>
        <dbReference type="ARBA" id="ARBA00012102"/>
    </source>
</evidence>
<evidence type="ECO:0000256" key="8">
    <source>
        <dbReference type="ARBA" id="ARBA00022679"/>
    </source>
</evidence>
<evidence type="ECO:0000256" key="15">
    <source>
        <dbReference type="ARBA" id="ARBA00040883"/>
    </source>
</evidence>
<comment type="subunit">
    <text evidence="5 16">Homodimer.</text>
</comment>
<feature type="active site" description="Proton acceptor" evidence="16">
    <location>
        <position position="97"/>
    </location>
</feature>
<evidence type="ECO:0000256" key="5">
    <source>
        <dbReference type="ARBA" id="ARBA00011738"/>
    </source>
</evidence>
<comment type="cofactor">
    <cofactor evidence="2">
        <name>K(+)</name>
        <dbReference type="ChEBI" id="CHEBI:29103"/>
    </cofactor>
</comment>
<keyword evidence="10 16" id="KW-0418">Kinase</keyword>
<comment type="cofactor">
    <cofactor evidence="16">
        <name>NH4(+)</name>
        <dbReference type="ChEBI" id="CHEBI:28938"/>
    </cofactor>
    <cofactor evidence="16">
        <name>K(+)</name>
        <dbReference type="ChEBI" id="CHEBI:29103"/>
    </cofactor>
    <text evidence="16">A monovalent cation. Ammonium or potassium.</text>
</comment>
<reference evidence="17 18" key="1">
    <citation type="submission" date="2018-03" db="EMBL/GenBank/DDBJ databases">
        <authorList>
            <person name="Keele B.F."/>
        </authorList>
    </citation>
    <scope>NUCLEOTIDE SEQUENCE [LARGE SCALE GENOMIC DNA]</scope>
    <source>
        <strain evidence="17 18">YL28-9</strain>
    </source>
</reference>